<dbReference type="PANTHER" id="PTHR31099:SF37">
    <property type="entry name" value="MYOSIN HEAVY CHAIN-LIKE PROTEIN"/>
    <property type="match status" value="1"/>
</dbReference>
<dbReference type="PANTHER" id="PTHR31099">
    <property type="entry name" value="OS06G0165300 PROTEIN"/>
    <property type="match status" value="1"/>
</dbReference>
<evidence type="ECO:0000313" key="3">
    <source>
        <dbReference type="EMBL" id="KAF3557894.1"/>
    </source>
</evidence>
<sequence length="679" mass="77269">MFPRIKASTKSRHDRSVPDGSSLQHDDVVPKVEFSEHSVDPAEVEAYWEAKGEVNPPRPGTWVPSLFHSDPVDGCQSKSCQNGLAAIRSFCRIPEAVEFHLPEAGEVAEFPLDSYFTYFEAYLMQCHLWFPLPEAVMRLFGHFWLSIGQVNPCGLQHLVGILMLSYERGMTLDVDHLEGLFMSRGNSDIVQLLPQNNMTIVKGFASNFHSWKKNFIFVCVNNASVEVSCIPIFRTRWGRKVTNPLPSTPDDLLTVRDLLYGGPFNWASFTSKRVRRAVALHRSRLQPDLPVEEGAESRMDMFVLYEAPIERVRSRTRKDKHVIVNDDVAVGQGSPTDNILWDYLNIQAGGSGGDRIDLNELLDFDFPPTEGGSGKVLEFTKASRMVNGGLLMMNRALNVRSQEAGKAQFRAEMADMEIARLKDELKCSRRHERGSAATKICRAYRRGKREMAEVMKSRRECFSCEFRELKESYQALGDYRECRGTVGGLFLTQAFDYSFSVEDARQTRRMNEGDRDFAISQIEERISKQREPIHVSPDTVEAETGAPNEMGEVNQPMAPFDVNDYSMGGSMTGYFDFDGAAVLYVVVLAVCGSESLTFYRFLNHAFIKKDFEDVWIFVKCRGRIQVVISLLSLFLWIVVLFVARSEIFDKFSRLRERLYAAEETCCQDLVSFRYHALRR</sequence>
<feature type="region of interest" description="Disordered" evidence="1">
    <location>
        <begin position="1"/>
        <end position="25"/>
    </location>
</feature>
<accession>A0A8S9QY13</accession>
<name>A0A8S9QY13_BRACR</name>
<protein>
    <submittedName>
        <fullName evidence="3">Uncharacterized protein</fullName>
    </submittedName>
</protein>
<keyword evidence="2" id="KW-1133">Transmembrane helix</keyword>
<evidence type="ECO:0000256" key="2">
    <source>
        <dbReference type="SAM" id="Phobius"/>
    </source>
</evidence>
<organism evidence="3 4">
    <name type="scientific">Brassica cretica</name>
    <name type="common">Mustard</name>
    <dbReference type="NCBI Taxonomy" id="69181"/>
    <lineage>
        <taxon>Eukaryota</taxon>
        <taxon>Viridiplantae</taxon>
        <taxon>Streptophyta</taxon>
        <taxon>Embryophyta</taxon>
        <taxon>Tracheophyta</taxon>
        <taxon>Spermatophyta</taxon>
        <taxon>Magnoliopsida</taxon>
        <taxon>eudicotyledons</taxon>
        <taxon>Gunneridae</taxon>
        <taxon>Pentapetalae</taxon>
        <taxon>rosids</taxon>
        <taxon>malvids</taxon>
        <taxon>Brassicales</taxon>
        <taxon>Brassicaceae</taxon>
        <taxon>Brassiceae</taxon>
        <taxon>Brassica</taxon>
    </lineage>
</organism>
<evidence type="ECO:0000256" key="1">
    <source>
        <dbReference type="SAM" id="MobiDB-lite"/>
    </source>
</evidence>
<gene>
    <name evidence="3" type="ORF">F2Q69_00013146</name>
</gene>
<feature type="transmembrane region" description="Helical" evidence="2">
    <location>
        <begin position="581"/>
        <end position="602"/>
    </location>
</feature>
<comment type="caution">
    <text evidence="3">The sequence shown here is derived from an EMBL/GenBank/DDBJ whole genome shotgun (WGS) entry which is preliminary data.</text>
</comment>
<keyword evidence="2" id="KW-0472">Membrane</keyword>
<proteinExistence type="predicted"/>
<dbReference type="AlphaFoldDB" id="A0A8S9QY13"/>
<feature type="transmembrane region" description="Helical" evidence="2">
    <location>
        <begin position="622"/>
        <end position="643"/>
    </location>
</feature>
<dbReference type="EMBL" id="QGKX02000996">
    <property type="protein sequence ID" value="KAF3557894.1"/>
    <property type="molecule type" value="Genomic_DNA"/>
</dbReference>
<keyword evidence="2" id="KW-0812">Transmembrane</keyword>
<reference evidence="3" key="1">
    <citation type="submission" date="2019-12" db="EMBL/GenBank/DDBJ databases">
        <title>Genome sequencing and annotation of Brassica cretica.</title>
        <authorList>
            <person name="Studholme D.J."/>
            <person name="Sarris P."/>
        </authorList>
    </citation>
    <scope>NUCLEOTIDE SEQUENCE</scope>
    <source>
        <strain evidence="3">PFS-109/04</strain>
        <tissue evidence="3">Leaf</tissue>
    </source>
</reference>
<evidence type="ECO:0000313" key="4">
    <source>
        <dbReference type="Proteomes" id="UP000712600"/>
    </source>
</evidence>
<dbReference type="Proteomes" id="UP000712600">
    <property type="component" value="Unassembled WGS sequence"/>
</dbReference>